<evidence type="ECO:0000256" key="2">
    <source>
        <dbReference type="ARBA" id="ARBA00009580"/>
    </source>
</evidence>
<protein>
    <recommendedName>
        <fullName evidence="3">protein-tyrosine-phosphatase</fullName>
        <ecNumber evidence="3">3.1.3.48</ecNumber>
    </recommendedName>
</protein>
<dbReference type="PANTHER" id="PTHR31126">
    <property type="entry name" value="TYROSINE-PROTEIN PHOSPHATASE"/>
    <property type="match status" value="1"/>
</dbReference>
<evidence type="ECO:0000259" key="8">
    <source>
        <dbReference type="PROSITE" id="PS50054"/>
    </source>
</evidence>
<dbReference type="InterPro" id="IPR020428">
    <property type="entry name" value="PFA-DSPs"/>
</dbReference>
<proteinExistence type="inferred from homology"/>
<dbReference type="InterPro" id="IPR020422">
    <property type="entry name" value="TYR_PHOSPHATASE_DUAL_dom"/>
</dbReference>
<keyword evidence="5" id="KW-0378">Hydrolase</keyword>
<dbReference type="EC" id="3.1.3.48" evidence="3"/>
<comment type="catalytic activity">
    <reaction evidence="7">
        <text>O-phospho-L-tyrosyl-[protein] + H2O = L-tyrosyl-[protein] + phosphate</text>
        <dbReference type="Rhea" id="RHEA:10684"/>
        <dbReference type="Rhea" id="RHEA-COMP:10136"/>
        <dbReference type="Rhea" id="RHEA-COMP:20101"/>
        <dbReference type="ChEBI" id="CHEBI:15377"/>
        <dbReference type="ChEBI" id="CHEBI:43474"/>
        <dbReference type="ChEBI" id="CHEBI:46858"/>
        <dbReference type="ChEBI" id="CHEBI:61978"/>
        <dbReference type="EC" id="3.1.3.48"/>
    </reaction>
</comment>
<dbReference type="PANTHER" id="PTHR31126:SF8">
    <property type="entry name" value="TYROSINE-PROTEIN PHOSPHATASE OCA1-RELATED"/>
    <property type="match status" value="1"/>
</dbReference>
<dbReference type="Pfam" id="PF03162">
    <property type="entry name" value="Y_phosphatase2"/>
    <property type="match status" value="1"/>
</dbReference>
<dbReference type="PRINTS" id="PR01911">
    <property type="entry name" value="PFDSPHPHTASE"/>
</dbReference>
<comment type="subcellular location">
    <subcellularLocation>
        <location evidence="1">Cytoplasm</location>
    </subcellularLocation>
</comment>
<dbReference type="InterPro" id="IPR029021">
    <property type="entry name" value="Prot-tyrosine_phosphatase-like"/>
</dbReference>
<dbReference type="GO" id="GO:0004725">
    <property type="term" value="F:protein tyrosine phosphatase activity"/>
    <property type="evidence" value="ECO:0007669"/>
    <property type="project" value="UniProtKB-EC"/>
</dbReference>
<evidence type="ECO:0000256" key="4">
    <source>
        <dbReference type="ARBA" id="ARBA00022490"/>
    </source>
</evidence>
<keyword evidence="4" id="KW-0963">Cytoplasm</keyword>
<dbReference type="PROSITE" id="PS50054">
    <property type="entry name" value="TYR_PHOSPHATASE_DUAL"/>
    <property type="match status" value="1"/>
</dbReference>
<dbReference type="Gene3D" id="3.90.190.10">
    <property type="entry name" value="Protein tyrosine phosphatase superfamily"/>
    <property type="match status" value="1"/>
</dbReference>
<evidence type="ECO:0000256" key="1">
    <source>
        <dbReference type="ARBA" id="ARBA00004496"/>
    </source>
</evidence>
<gene>
    <name evidence="9" type="ORF">PBIL07802_LOCUS19850</name>
</gene>
<feature type="domain" description="Tyrosine-protein phosphatase" evidence="8">
    <location>
        <begin position="12"/>
        <end position="167"/>
    </location>
</feature>
<dbReference type="EMBL" id="HBIB01030657">
    <property type="protein sequence ID" value="CAE0257590.1"/>
    <property type="molecule type" value="Transcribed_RNA"/>
</dbReference>
<evidence type="ECO:0000256" key="6">
    <source>
        <dbReference type="ARBA" id="ARBA00022912"/>
    </source>
</evidence>
<evidence type="ECO:0000313" key="9">
    <source>
        <dbReference type="EMBL" id="CAE0257590.1"/>
    </source>
</evidence>
<evidence type="ECO:0000256" key="5">
    <source>
        <dbReference type="ARBA" id="ARBA00022801"/>
    </source>
</evidence>
<keyword evidence="6" id="KW-0904">Protein phosphatase</keyword>
<dbReference type="FunFam" id="3.90.190.10:FF:000035">
    <property type="entry name" value="Tyrosine phosphatase, putative"/>
    <property type="match status" value="1"/>
</dbReference>
<dbReference type="GO" id="GO:0005737">
    <property type="term" value="C:cytoplasm"/>
    <property type="evidence" value="ECO:0007669"/>
    <property type="project" value="UniProtKB-SubCell"/>
</dbReference>
<name>A0A7S3G9B1_9EUKA</name>
<accession>A0A7S3G9B1</accession>
<organism evidence="9">
    <name type="scientific">Palpitomonas bilix</name>
    <dbReference type="NCBI Taxonomy" id="652834"/>
    <lineage>
        <taxon>Eukaryota</taxon>
        <taxon>Eukaryota incertae sedis</taxon>
    </lineage>
</organism>
<evidence type="ECO:0000256" key="7">
    <source>
        <dbReference type="ARBA" id="ARBA00051722"/>
    </source>
</evidence>
<sequence length="169" mass="19800">MFGRHKFVPPEKYGMVEDDVYRFAIPTDLNFPFLDRLGLRAVLVLDSEPIQDSFRFFLEDRGIKLIQTEQDKEDPFKNPWNPIRENVIIDALSALLEKKNYPIAVMCSLGRHRTGTVIGCLRKLQRWNLTSIFEEYRRFAGKPNLLHEQFIELFDTDLVDIPDNGPSWL</sequence>
<dbReference type="AlphaFoldDB" id="A0A7S3G9B1"/>
<dbReference type="InterPro" id="IPR004861">
    <property type="entry name" value="Siw14-like"/>
</dbReference>
<reference evidence="9" key="1">
    <citation type="submission" date="2021-01" db="EMBL/GenBank/DDBJ databases">
        <authorList>
            <person name="Corre E."/>
            <person name="Pelletier E."/>
            <person name="Niang G."/>
            <person name="Scheremetjew M."/>
            <person name="Finn R."/>
            <person name="Kale V."/>
            <person name="Holt S."/>
            <person name="Cochrane G."/>
            <person name="Meng A."/>
            <person name="Brown T."/>
            <person name="Cohen L."/>
        </authorList>
    </citation>
    <scope>NUCLEOTIDE SEQUENCE</scope>
    <source>
        <strain evidence="9">NIES-2562</strain>
    </source>
</reference>
<dbReference type="SUPFAM" id="SSF52799">
    <property type="entry name" value="(Phosphotyrosine protein) phosphatases II"/>
    <property type="match status" value="1"/>
</dbReference>
<evidence type="ECO:0000256" key="3">
    <source>
        <dbReference type="ARBA" id="ARBA00013064"/>
    </source>
</evidence>
<comment type="similarity">
    <text evidence="2">Belongs to the protein-tyrosine phosphatase family.</text>
</comment>